<accession>A0ABM8D6A2</accession>
<dbReference type="EMBL" id="AP026978">
    <property type="protein sequence ID" value="BDU02968.1"/>
    <property type="molecule type" value="Genomic_DNA"/>
</dbReference>
<feature type="signal peptide" evidence="1">
    <location>
        <begin position="1"/>
        <end position="23"/>
    </location>
</feature>
<organism evidence="2 3">
    <name type="scientific">Nocardia sputorum</name>
    <dbReference type="NCBI Taxonomy" id="2984338"/>
    <lineage>
        <taxon>Bacteria</taxon>
        <taxon>Bacillati</taxon>
        <taxon>Actinomycetota</taxon>
        <taxon>Actinomycetes</taxon>
        <taxon>Mycobacteriales</taxon>
        <taxon>Nocardiaceae</taxon>
        <taxon>Nocardia</taxon>
    </lineage>
</organism>
<feature type="chain" id="PRO_5045861527" evidence="1">
    <location>
        <begin position="24"/>
        <end position="69"/>
    </location>
</feature>
<evidence type="ECO:0000313" key="3">
    <source>
        <dbReference type="Proteomes" id="UP001317870"/>
    </source>
</evidence>
<reference evidence="2 3" key="1">
    <citation type="submission" date="2022-11" db="EMBL/GenBank/DDBJ databases">
        <title>Genome Sequencing of Nocardia sp. ON39_IFM12276 and assembly.</title>
        <authorList>
            <person name="Shimojima M."/>
            <person name="Toyokawa M."/>
            <person name="Uesaka K."/>
        </authorList>
    </citation>
    <scope>NUCLEOTIDE SEQUENCE [LARGE SCALE GENOMIC DNA]</scope>
    <source>
        <strain evidence="2 3">IFM 12276</strain>
    </source>
</reference>
<protein>
    <submittedName>
        <fullName evidence="2">Uncharacterized protein</fullName>
    </submittedName>
</protein>
<proteinExistence type="predicted"/>
<keyword evidence="1" id="KW-0732">Signal</keyword>
<dbReference type="Proteomes" id="UP001317870">
    <property type="component" value="Chromosome"/>
</dbReference>
<name>A0ABM8D6A2_9NOCA</name>
<keyword evidence="3" id="KW-1185">Reference proteome</keyword>
<evidence type="ECO:0000313" key="2">
    <source>
        <dbReference type="EMBL" id="BDU02968.1"/>
    </source>
</evidence>
<sequence length="69" mass="7067">MRTPLVIAAVTAAVLAPIQLASAGLAAAETTAAVVSTGSAEIPPSCVGKIDPIEYYIRLLHGTQPRHCL</sequence>
<evidence type="ECO:0000256" key="1">
    <source>
        <dbReference type="SAM" id="SignalP"/>
    </source>
</evidence>
<gene>
    <name evidence="2" type="ORF">IFM12276_59960</name>
</gene>